<protein>
    <submittedName>
        <fullName evidence="2">Uncharacterized protein</fullName>
    </submittedName>
</protein>
<comment type="caution">
    <text evidence="2">The sequence shown here is derived from an EMBL/GenBank/DDBJ whole genome shotgun (WGS) entry which is preliminary data.</text>
</comment>
<keyword evidence="3" id="KW-1185">Reference proteome</keyword>
<name>A0AAE0C0C6_9CHLO</name>
<sequence>MQAPIFTGARSHVTNCTAMKGQIQGCKIGSTRKYLRSQVSQKQQLARVQRGAARARPVVCPVASNEMVSLAIAQQQVGLAIIAGAECLYVNSTVPEGTNGRAQLIPTLPVAGALLAANLVLGAPASFAISLPADLFLGYIAVQRFNKTDGTDLEWPGPKVWPFTTSLAAFLVLLATAQGIASLS</sequence>
<feature type="transmembrane region" description="Helical" evidence="1">
    <location>
        <begin position="110"/>
        <end position="140"/>
    </location>
</feature>
<organism evidence="2 3">
    <name type="scientific">Cymbomonas tetramitiformis</name>
    <dbReference type="NCBI Taxonomy" id="36881"/>
    <lineage>
        <taxon>Eukaryota</taxon>
        <taxon>Viridiplantae</taxon>
        <taxon>Chlorophyta</taxon>
        <taxon>Pyramimonadophyceae</taxon>
        <taxon>Pyramimonadales</taxon>
        <taxon>Pyramimonadaceae</taxon>
        <taxon>Cymbomonas</taxon>
    </lineage>
</organism>
<evidence type="ECO:0000313" key="3">
    <source>
        <dbReference type="Proteomes" id="UP001190700"/>
    </source>
</evidence>
<keyword evidence="1" id="KW-0472">Membrane</keyword>
<dbReference type="Proteomes" id="UP001190700">
    <property type="component" value="Unassembled WGS sequence"/>
</dbReference>
<gene>
    <name evidence="2" type="ORF">CYMTET_45418</name>
</gene>
<evidence type="ECO:0000256" key="1">
    <source>
        <dbReference type="SAM" id="Phobius"/>
    </source>
</evidence>
<dbReference type="EMBL" id="LGRX02031138">
    <property type="protein sequence ID" value="KAK3244992.1"/>
    <property type="molecule type" value="Genomic_DNA"/>
</dbReference>
<feature type="transmembrane region" description="Helical" evidence="1">
    <location>
        <begin position="160"/>
        <end position="181"/>
    </location>
</feature>
<accession>A0AAE0C0C6</accession>
<dbReference type="AlphaFoldDB" id="A0AAE0C0C6"/>
<reference evidence="2 3" key="1">
    <citation type="journal article" date="2015" name="Genome Biol. Evol.">
        <title>Comparative Genomics of a Bacterivorous Green Alga Reveals Evolutionary Causalities and Consequences of Phago-Mixotrophic Mode of Nutrition.</title>
        <authorList>
            <person name="Burns J.A."/>
            <person name="Paasch A."/>
            <person name="Narechania A."/>
            <person name="Kim E."/>
        </authorList>
    </citation>
    <scope>NUCLEOTIDE SEQUENCE [LARGE SCALE GENOMIC DNA]</scope>
    <source>
        <strain evidence="2 3">PLY_AMNH</strain>
    </source>
</reference>
<proteinExistence type="predicted"/>
<keyword evidence="1" id="KW-1133">Transmembrane helix</keyword>
<keyword evidence="1" id="KW-0812">Transmembrane</keyword>
<evidence type="ECO:0000313" key="2">
    <source>
        <dbReference type="EMBL" id="KAK3244992.1"/>
    </source>
</evidence>